<comment type="caution">
    <text evidence="8">The sequence shown here is derived from an EMBL/GenBank/DDBJ whole genome shotgun (WGS) entry which is preliminary data.</text>
</comment>
<evidence type="ECO:0000259" key="6">
    <source>
        <dbReference type="PROSITE" id="PS50109"/>
    </source>
</evidence>
<dbReference type="PROSITE" id="PS50109">
    <property type="entry name" value="HIS_KIN"/>
    <property type="match status" value="1"/>
</dbReference>
<dbReference type="Pfam" id="PF13426">
    <property type="entry name" value="PAS_9"/>
    <property type="match status" value="1"/>
</dbReference>
<dbReference type="InterPro" id="IPR003594">
    <property type="entry name" value="HATPase_dom"/>
</dbReference>
<name>A0A074LN32_9BACT</name>
<dbReference type="SUPFAM" id="SSF47384">
    <property type="entry name" value="Homodimeric domain of signal transducing histidine kinase"/>
    <property type="match status" value="1"/>
</dbReference>
<dbReference type="SMART" id="SM00387">
    <property type="entry name" value="HATPase_c"/>
    <property type="match status" value="1"/>
</dbReference>
<keyword evidence="3" id="KW-0597">Phosphoprotein</keyword>
<evidence type="ECO:0000256" key="2">
    <source>
        <dbReference type="ARBA" id="ARBA00012438"/>
    </source>
</evidence>
<dbReference type="CDD" id="cd00130">
    <property type="entry name" value="PAS"/>
    <property type="match status" value="1"/>
</dbReference>
<dbReference type="AlphaFoldDB" id="A0A074LN32"/>
<evidence type="ECO:0000313" key="8">
    <source>
        <dbReference type="EMBL" id="KEO75317.1"/>
    </source>
</evidence>
<evidence type="ECO:0000256" key="1">
    <source>
        <dbReference type="ARBA" id="ARBA00000085"/>
    </source>
</evidence>
<dbReference type="EMBL" id="JMIH01000013">
    <property type="protein sequence ID" value="KEO75317.1"/>
    <property type="molecule type" value="Genomic_DNA"/>
</dbReference>
<dbReference type="InterPro" id="IPR035965">
    <property type="entry name" value="PAS-like_dom_sf"/>
</dbReference>
<dbReference type="PANTHER" id="PTHR43304">
    <property type="entry name" value="PHYTOCHROME-LIKE PROTEIN CPH1"/>
    <property type="match status" value="1"/>
</dbReference>
<dbReference type="EC" id="2.7.13.3" evidence="2"/>
<dbReference type="Proteomes" id="UP000027821">
    <property type="component" value="Unassembled WGS sequence"/>
</dbReference>
<keyword evidence="4" id="KW-0808">Transferase</keyword>
<keyword evidence="9" id="KW-1185">Reference proteome</keyword>
<dbReference type="InterPro" id="IPR000014">
    <property type="entry name" value="PAS"/>
</dbReference>
<dbReference type="Gene3D" id="3.30.450.20">
    <property type="entry name" value="PAS domain"/>
    <property type="match status" value="1"/>
</dbReference>
<dbReference type="InterPro" id="IPR036097">
    <property type="entry name" value="HisK_dim/P_sf"/>
</dbReference>
<gene>
    <name evidence="8" type="ORF">EL17_01900</name>
</gene>
<evidence type="ECO:0000259" key="7">
    <source>
        <dbReference type="PROSITE" id="PS50112"/>
    </source>
</evidence>
<dbReference type="InterPro" id="IPR036890">
    <property type="entry name" value="HATPase_C_sf"/>
</dbReference>
<dbReference type="PRINTS" id="PR00344">
    <property type="entry name" value="BCTRLSENSOR"/>
</dbReference>
<reference evidence="8 9" key="1">
    <citation type="submission" date="2014-04" db="EMBL/GenBank/DDBJ databases">
        <title>Characterization and application of a salt tolerant electro-active bacterium.</title>
        <authorList>
            <person name="Yang L."/>
            <person name="Wei S."/>
            <person name="Tay Q.X.M."/>
        </authorList>
    </citation>
    <scope>NUCLEOTIDE SEQUENCE [LARGE SCALE GENOMIC DNA]</scope>
    <source>
        <strain evidence="8 9">LY1</strain>
    </source>
</reference>
<dbReference type="GO" id="GO:0000155">
    <property type="term" value="F:phosphorelay sensor kinase activity"/>
    <property type="evidence" value="ECO:0007669"/>
    <property type="project" value="InterPro"/>
</dbReference>
<dbReference type="OrthoDB" id="9124519at2"/>
<evidence type="ECO:0000256" key="3">
    <source>
        <dbReference type="ARBA" id="ARBA00022553"/>
    </source>
</evidence>
<dbReference type="PANTHER" id="PTHR43304:SF1">
    <property type="entry name" value="PAC DOMAIN-CONTAINING PROTEIN"/>
    <property type="match status" value="1"/>
</dbReference>
<dbReference type="eggNOG" id="COG4251">
    <property type="taxonomic scope" value="Bacteria"/>
</dbReference>
<evidence type="ECO:0000313" key="9">
    <source>
        <dbReference type="Proteomes" id="UP000027821"/>
    </source>
</evidence>
<dbReference type="STRING" id="1048983.EL17_01900"/>
<dbReference type="PROSITE" id="PS50112">
    <property type="entry name" value="PAS"/>
    <property type="match status" value="1"/>
</dbReference>
<dbReference type="RefSeq" id="WP_035070039.1">
    <property type="nucleotide sequence ID" value="NZ_JMIH01000013.1"/>
</dbReference>
<sequence length="370" mass="42150">MNIKKLDFQLKNIYNDLPCACMAVDADGIVINVNNTFLNYTGYDRDHILNKFKLNDFLINGKEDFIDQTTNPICPSNTRSDTANLNLLTKNGEILPCSISSQVVKDEFAKPQFYHYTFIDISDLVLSTEINMRGKIKMEQSDLKIKKLTAEIQDLSHIITNEIQTPLKNILGLTSLLKKKYVNSFDVSGSLFLDFINASGEKMRRQFSDLHVKFTQSKNIINKEYVNLNEVLDDVLYKLEDAIEQSKVVIEIPVSLPILFGVYQDLKQLFYNLIKNAIQYKKGNVAPKVTVSFDEDEDFYHFTIADNGRGIHQDYHQKIFEEYFHLASDAADCSGRGLAESRVIVENHKGTIGVVSSYGNGCTIYFNIEK</sequence>
<protein>
    <recommendedName>
        <fullName evidence="2">histidine kinase</fullName>
        <ecNumber evidence="2">2.7.13.3</ecNumber>
    </recommendedName>
</protein>
<accession>A0A074LN32</accession>
<dbReference type="NCBIfam" id="TIGR00229">
    <property type="entry name" value="sensory_box"/>
    <property type="match status" value="1"/>
</dbReference>
<proteinExistence type="predicted"/>
<dbReference type="SUPFAM" id="SSF55785">
    <property type="entry name" value="PYP-like sensor domain (PAS domain)"/>
    <property type="match status" value="1"/>
</dbReference>
<dbReference type="InterPro" id="IPR005467">
    <property type="entry name" value="His_kinase_dom"/>
</dbReference>
<dbReference type="Pfam" id="PF02518">
    <property type="entry name" value="HATPase_c"/>
    <property type="match status" value="1"/>
</dbReference>
<dbReference type="InterPro" id="IPR004358">
    <property type="entry name" value="Sig_transdc_His_kin-like_C"/>
</dbReference>
<dbReference type="InterPro" id="IPR052162">
    <property type="entry name" value="Sensor_kinase/Photoreceptor"/>
</dbReference>
<feature type="domain" description="PAS" evidence="7">
    <location>
        <begin position="6"/>
        <end position="58"/>
    </location>
</feature>
<keyword evidence="5" id="KW-0418">Kinase</keyword>
<feature type="domain" description="Histidine kinase" evidence="6">
    <location>
        <begin position="158"/>
        <end position="370"/>
    </location>
</feature>
<organism evidence="8 9">
    <name type="scientific">Anditalea andensis</name>
    <dbReference type="NCBI Taxonomy" id="1048983"/>
    <lineage>
        <taxon>Bacteria</taxon>
        <taxon>Pseudomonadati</taxon>
        <taxon>Bacteroidota</taxon>
        <taxon>Cytophagia</taxon>
        <taxon>Cytophagales</taxon>
        <taxon>Cytophagaceae</taxon>
        <taxon>Anditalea</taxon>
    </lineage>
</organism>
<evidence type="ECO:0000256" key="4">
    <source>
        <dbReference type="ARBA" id="ARBA00022679"/>
    </source>
</evidence>
<evidence type="ECO:0000256" key="5">
    <source>
        <dbReference type="ARBA" id="ARBA00022777"/>
    </source>
</evidence>
<dbReference type="SUPFAM" id="SSF55874">
    <property type="entry name" value="ATPase domain of HSP90 chaperone/DNA topoisomerase II/histidine kinase"/>
    <property type="match status" value="1"/>
</dbReference>
<comment type="catalytic activity">
    <reaction evidence="1">
        <text>ATP + protein L-histidine = ADP + protein N-phospho-L-histidine.</text>
        <dbReference type="EC" id="2.7.13.3"/>
    </reaction>
</comment>
<dbReference type="Gene3D" id="3.30.565.10">
    <property type="entry name" value="Histidine kinase-like ATPase, C-terminal domain"/>
    <property type="match status" value="1"/>
</dbReference>